<dbReference type="InterPro" id="IPR051267">
    <property type="entry name" value="STEAP_metalloreductase"/>
</dbReference>
<keyword evidence="4" id="KW-1185">Reference proteome</keyword>
<evidence type="ECO:0000313" key="4">
    <source>
        <dbReference type="Proteomes" id="UP000215896"/>
    </source>
</evidence>
<protein>
    <submittedName>
        <fullName evidence="3">NADP oxidoreductase</fullName>
    </submittedName>
</protein>
<evidence type="ECO:0000256" key="1">
    <source>
        <dbReference type="ARBA" id="ARBA00023002"/>
    </source>
</evidence>
<evidence type="ECO:0000313" key="3">
    <source>
        <dbReference type="EMBL" id="OYO07966.1"/>
    </source>
</evidence>
<sequence length="213" mass="21771">MTTVGILGAGKLGSVLARLAVAAGYRTLVAGSGDPGPVQFILDVMSPGATAASAAQAARSADLVILALPLGKRATIPARELDGKVVIDAMNYWPPTDGILAEFEGVGPSSAVIQQELPRARVVKTFSHLGYHQLEEDARPVGAPDRSALAIAGDDPHAVIQVAGFVDRIGFDPVLVGPLTEGVRFGPGSPAFGVSTDSRALEELLGTRVGADG</sequence>
<evidence type="ECO:0000259" key="2">
    <source>
        <dbReference type="Pfam" id="PF03807"/>
    </source>
</evidence>
<dbReference type="SUPFAM" id="SSF51735">
    <property type="entry name" value="NAD(P)-binding Rossmann-fold domains"/>
    <property type="match status" value="1"/>
</dbReference>
<dbReference type="Gene3D" id="3.40.50.720">
    <property type="entry name" value="NAD(P)-binding Rossmann-like Domain"/>
    <property type="match status" value="1"/>
</dbReference>
<dbReference type="EMBL" id="NMVO01000019">
    <property type="protein sequence ID" value="OYO07966.1"/>
    <property type="molecule type" value="Genomic_DNA"/>
</dbReference>
<feature type="domain" description="Pyrroline-5-carboxylate reductase catalytic N-terminal" evidence="2">
    <location>
        <begin position="3"/>
        <end position="92"/>
    </location>
</feature>
<dbReference type="PANTHER" id="PTHR14239">
    <property type="entry name" value="DUDULIN-RELATED"/>
    <property type="match status" value="1"/>
</dbReference>
<organism evidence="3 4">
    <name type="scientific">Enemella evansiae</name>
    <dbReference type="NCBI Taxonomy" id="2016499"/>
    <lineage>
        <taxon>Bacteria</taxon>
        <taxon>Bacillati</taxon>
        <taxon>Actinomycetota</taxon>
        <taxon>Actinomycetes</taxon>
        <taxon>Propionibacteriales</taxon>
        <taxon>Propionibacteriaceae</taxon>
        <taxon>Enemella</taxon>
    </lineage>
</organism>
<accession>A0A255G0R8</accession>
<dbReference type="InterPro" id="IPR028939">
    <property type="entry name" value="P5C_Rdtase_cat_N"/>
</dbReference>
<dbReference type="Pfam" id="PF03807">
    <property type="entry name" value="F420_oxidored"/>
    <property type="match status" value="1"/>
</dbReference>
<dbReference type="OrthoDB" id="1523398at2"/>
<comment type="caution">
    <text evidence="3">The sequence shown here is derived from an EMBL/GenBank/DDBJ whole genome shotgun (WGS) entry which is preliminary data.</text>
</comment>
<proteinExistence type="predicted"/>
<dbReference type="AlphaFoldDB" id="A0A255G0R8"/>
<reference evidence="3 4" key="1">
    <citation type="submission" date="2017-07" db="EMBL/GenBank/DDBJ databases">
        <title>Draft whole genome sequences of clinical Proprionibacteriaceae strains.</title>
        <authorList>
            <person name="Bernier A.-M."/>
            <person name="Bernard K."/>
            <person name="Domingo M.-C."/>
        </authorList>
    </citation>
    <scope>NUCLEOTIDE SEQUENCE [LARGE SCALE GENOMIC DNA]</scope>
    <source>
        <strain evidence="3 4">NML 030167</strain>
    </source>
</reference>
<gene>
    <name evidence="3" type="ORF">CGZ94_21180</name>
</gene>
<dbReference type="GO" id="GO:0016491">
    <property type="term" value="F:oxidoreductase activity"/>
    <property type="evidence" value="ECO:0007669"/>
    <property type="project" value="UniProtKB-KW"/>
</dbReference>
<name>A0A255G0R8_9ACTN</name>
<keyword evidence="1" id="KW-0560">Oxidoreductase</keyword>
<dbReference type="RefSeq" id="WP_094407335.1">
    <property type="nucleotide sequence ID" value="NZ_NMVO01000019.1"/>
</dbReference>
<dbReference type="Proteomes" id="UP000215896">
    <property type="component" value="Unassembled WGS sequence"/>
</dbReference>
<dbReference type="InterPro" id="IPR036291">
    <property type="entry name" value="NAD(P)-bd_dom_sf"/>
</dbReference>